<evidence type="ECO:0000313" key="1">
    <source>
        <dbReference type="EMBL" id="ADH89168.1"/>
    </source>
</evidence>
<evidence type="ECO:0000313" key="2">
    <source>
        <dbReference type="Proteomes" id="UP000006633"/>
    </source>
</evidence>
<sequence length="81" mass="9009">MIRSRRGVRLPRAVVFVDAGGAKKYAPNTANCLYFGSRRGSVLPKGQGSLALCEFCMPDMPEWLQMPLPRLGWCDKPARVL</sequence>
<accession>D6ZZ32</accession>
<protein>
    <submittedName>
        <fullName evidence="1">Uncharacterized protein</fullName>
    </submittedName>
</protein>
<keyword evidence="2" id="KW-1185">Reference proteome</keyword>
<dbReference type="HOGENOM" id="CLU_2572176_0_0_5"/>
<gene>
    <name evidence="1" type="ordered locus">Snov_1865</name>
</gene>
<dbReference type="KEGG" id="sno:Snov_1865"/>
<dbReference type="AlphaFoldDB" id="D6ZZ32"/>
<organism evidence="1 2">
    <name type="scientific">Ancylobacter novellus (strain ATCC 8093 / DSM 506 / JCM 20403 / CCM 1077 / IAM 12100 / NBRC 12443 / NCIMB 10456)</name>
    <name type="common">Starkeya novella</name>
    <dbReference type="NCBI Taxonomy" id="639283"/>
    <lineage>
        <taxon>Bacteria</taxon>
        <taxon>Pseudomonadati</taxon>
        <taxon>Pseudomonadota</taxon>
        <taxon>Alphaproteobacteria</taxon>
        <taxon>Hyphomicrobiales</taxon>
        <taxon>Xanthobacteraceae</taxon>
        <taxon>Ancylobacter</taxon>
    </lineage>
</organism>
<reference evidence="1 2" key="1">
    <citation type="journal article" date="2012" name="Stand. Genomic Sci.">
        <title>Complete genome sequence of the facultatively chemolithoautotrophic and methylotrophic alpha Proteobacterium Starkeya novella type strain (ATCC 8093(T)).</title>
        <authorList>
            <person name="Kappler U."/>
            <person name="Davenport K."/>
            <person name="Beatson S."/>
            <person name="Lucas S."/>
            <person name="Lapidus A."/>
            <person name="Copeland A."/>
            <person name="Berry K.W."/>
            <person name="Glavina Del Rio T."/>
            <person name="Hammon N."/>
            <person name="Dalin E."/>
            <person name="Tice H."/>
            <person name="Pitluck S."/>
            <person name="Richardson P."/>
            <person name="Bruce D."/>
            <person name="Goodwin L.A."/>
            <person name="Han C."/>
            <person name="Tapia R."/>
            <person name="Detter J.C."/>
            <person name="Chang Y.J."/>
            <person name="Jeffries C.D."/>
            <person name="Land M."/>
            <person name="Hauser L."/>
            <person name="Kyrpides N.C."/>
            <person name="Goker M."/>
            <person name="Ivanova N."/>
            <person name="Klenk H.P."/>
            <person name="Woyke T."/>
        </authorList>
    </citation>
    <scope>NUCLEOTIDE SEQUENCE [LARGE SCALE GENOMIC DNA]</scope>
    <source>
        <strain evidence="2">ATCC 8093 / DSM 506 / JCM 20403 / CCM 1077 / IAM 12100 / NBRC 12443 / NCIMB 10456</strain>
    </source>
</reference>
<proteinExistence type="predicted"/>
<dbReference type="Proteomes" id="UP000006633">
    <property type="component" value="Chromosome"/>
</dbReference>
<dbReference type="EMBL" id="CP002026">
    <property type="protein sequence ID" value="ADH89168.1"/>
    <property type="molecule type" value="Genomic_DNA"/>
</dbReference>
<dbReference type="STRING" id="639283.Snov_1865"/>
<name>D6ZZ32_ANCN5</name>